<organism evidence="1 2">
    <name type="scientific">Kocuria rosea subsp. polaris</name>
    <dbReference type="NCBI Taxonomy" id="136273"/>
    <lineage>
        <taxon>Bacteria</taxon>
        <taxon>Bacillati</taxon>
        <taxon>Actinomycetota</taxon>
        <taxon>Actinomycetes</taxon>
        <taxon>Micrococcales</taxon>
        <taxon>Micrococcaceae</taxon>
        <taxon>Kocuria</taxon>
    </lineage>
</organism>
<dbReference type="EMBL" id="JSUH01000017">
    <property type="protein sequence ID" value="KHD96444.1"/>
    <property type="molecule type" value="Genomic_DNA"/>
</dbReference>
<accession>A0A0A6VRN5</accession>
<dbReference type="RefSeq" id="WP_035929886.1">
    <property type="nucleotide sequence ID" value="NZ_JSUH01000017.1"/>
</dbReference>
<sequence>MSVTIIRQWTGRGARYYHYDTVEEATEDTRDFIARNVGPDIDPQQLEAITRGVVALHCMHLDFREDCIVVEPGHAA</sequence>
<dbReference type="Proteomes" id="UP000030466">
    <property type="component" value="Unassembled WGS sequence"/>
</dbReference>
<proteinExistence type="predicted"/>
<protein>
    <submittedName>
        <fullName evidence="1">Uncharacterized protein</fullName>
    </submittedName>
</protein>
<keyword evidence="2" id="KW-1185">Reference proteome</keyword>
<evidence type="ECO:0000313" key="1">
    <source>
        <dbReference type="EMBL" id="KHD96444.1"/>
    </source>
</evidence>
<dbReference type="AlphaFoldDB" id="A0A0A6VRN5"/>
<comment type="caution">
    <text evidence="1">The sequence shown here is derived from an EMBL/GenBank/DDBJ whole genome shotgun (WGS) entry which is preliminary data.</text>
</comment>
<gene>
    <name evidence="1" type="ORF">GY22_15740</name>
</gene>
<reference evidence="1 2" key="1">
    <citation type="journal article" date="2003" name="Int. J. Syst. Evol. Microbiol.">
        <title>Kocuria polaris sp. nov., an orange-pigmented psychrophilic bacterium isolated from an Antarctic cyanobacterial mat sample.</title>
        <authorList>
            <person name="Reddy G.S."/>
            <person name="Prakash J.S."/>
            <person name="Prabahar V."/>
            <person name="Matsumoto G.I."/>
            <person name="Stackebrandt E."/>
            <person name="Shivaji S."/>
        </authorList>
    </citation>
    <scope>NUCLEOTIDE SEQUENCE [LARGE SCALE GENOMIC DNA]</scope>
    <source>
        <strain evidence="1 2">CMS 76or</strain>
    </source>
</reference>
<name>A0A0A6VRN5_KOCRO</name>
<dbReference type="OrthoDB" id="4880361at2"/>
<evidence type="ECO:0000313" key="2">
    <source>
        <dbReference type="Proteomes" id="UP000030466"/>
    </source>
</evidence>